<accession>A0A974PQH3</accession>
<feature type="domain" description="SnoaL-like" evidence="1">
    <location>
        <begin position="38"/>
        <end position="147"/>
    </location>
</feature>
<dbReference type="AlphaFoldDB" id="A0A974PQH3"/>
<protein>
    <submittedName>
        <fullName evidence="2">Nuclear transport factor 2 family protein</fullName>
    </submittedName>
</protein>
<evidence type="ECO:0000313" key="3">
    <source>
        <dbReference type="Proteomes" id="UP000596427"/>
    </source>
</evidence>
<dbReference type="EMBL" id="CP063362">
    <property type="protein sequence ID" value="QRG07889.1"/>
    <property type="molecule type" value="Genomic_DNA"/>
</dbReference>
<dbReference type="SUPFAM" id="SSF54427">
    <property type="entry name" value="NTF2-like"/>
    <property type="match status" value="1"/>
</dbReference>
<dbReference type="Proteomes" id="UP000596427">
    <property type="component" value="Chromosome"/>
</dbReference>
<evidence type="ECO:0000259" key="1">
    <source>
        <dbReference type="Pfam" id="PF12680"/>
    </source>
</evidence>
<dbReference type="InterPro" id="IPR032710">
    <property type="entry name" value="NTF2-like_dom_sf"/>
</dbReference>
<keyword evidence="3" id="KW-1185">Reference proteome</keyword>
<evidence type="ECO:0000313" key="2">
    <source>
        <dbReference type="EMBL" id="QRG07889.1"/>
    </source>
</evidence>
<proteinExistence type="predicted"/>
<dbReference type="InterPro" id="IPR037401">
    <property type="entry name" value="SnoaL-like"/>
</dbReference>
<dbReference type="RefSeq" id="WP_203194802.1">
    <property type="nucleotide sequence ID" value="NZ_CP063362.1"/>
</dbReference>
<sequence>MAGVDRTIQGPIEVDTRRPDSELTRDEIIARNMRAVDAHFHNETPETVEKAVALYSDDISWEAPSRGVVLKDRDKILESYRGIFRTVAYHSFIPLRRFATEQFVFDDQIAHVRVVGDEMPNLPFPKGTEMSVRLAHVFEMKDGKILREIAYEIWRQEGAPNAVDDIPAGCTEVKFDLEVPA</sequence>
<gene>
    <name evidence="2" type="ORF">EZH22_05820</name>
</gene>
<dbReference type="Gene3D" id="3.10.450.50">
    <property type="match status" value="1"/>
</dbReference>
<organism evidence="2 3">
    <name type="scientific">Xanthobacter dioxanivorans</name>
    <dbReference type="NCBI Taxonomy" id="2528964"/>
    <lineage>
        <taxon>Bacteria</taxon>
        <taxon>Pseudomonadati</taxon>
        <taxon>Pseudomonadota</taxon>
        <taxon>Alphaproteobacteria</taxon>
        <taxon>Hyphomicrobiales</taxon>
        <taxon>Xanthobacteraceae</taxon>
        <taxon>Xanthobacter</taxon>
    </lineage>
</organism>
<dbReference type="KEGG" id="xdi:EZH22_05820"/>
<name>A0A974PQH3_9HYPH</name>
<reference evidence="2 3" key="1">
    <citation type="submission" date="2020-10" db="EMBL/GenBank/DDBJ databases">
        <title>Degradation of 1,4-Dioxane by Xanthobacter sp. YN2, via a Novel Group-2 Soluble Di-Iron Monooxygenase.</title>
        <authorList>
            <person name="Ma F."/>
            <person name="Wang Y."/>
            <person name="Yang J."/>
            <person name="Guo H."/>
            <person name="Su D."/>
            <person name="Yu L."/>
        </authorList>
    </citation>
    <scope>NUCLEOTIDE SEQUENCE [LARGE SCALE GENOMIC DNA]</scope>
    <source>
        <strain evidence="2 3">YN2</strain>
    </source>
</reference>
<dbReference type="Pfam" id="PF12680">
    <property type="entry name" value="SnoaL_2"/>
    <property type="match status" value="1"/>
</dbReference>